<dbReference type="PIRSF" id="PIRSF014972">
    <property type="entry name" value="FlK"/>
    <property type="match status" value="1"/>
</dbReference>
<dbReference type="Pfam" id="PF22636">
    <property type="entry name" value="FlK"/>
    <property type="match status" value="1"/>
</dbReference>
<evidence type="ECO:0000313" key="5">
    <source>
        <dbReference type="Proteomes" id="UP000236884"/>
    </source>
</evidence>
<feature type="domain" description="Fluoroacetyl-CoA-specific thioesterase-like" evidence="3">
    <location>
        <begin position="27"/>
        <end position="123"/>
    </location>
</feature>
<dbReference type="SUPFAM" id="SSF54637">
    <property type="entry name" value="Thioesterase/thiol ester dehydrase-isomerase"/>
    <property type="match status" value="1"/>
</dbReference>
<dbReference type="Gene3D" id="3.10.129.10">
    <property type="entry name" value="Hotdog Thioesterase"/>
    <property type="match status" value="1"/>
</dbReference>
<evidence type="ECO:0000256" key="2">
    <source>
        <dbReference type="PIRSR" id="PIRSR014972-2"/>
    </source>
</evidence>
<organism evidence="4 5">
    <name type="scientific">Variibacter gotjawalensis</name>
    <dbReference type="NCBI Taxonomy" id="1333996"/>
    <lineage>
        <taxon>Bacteria</taxon>
        <taxon>Pseudomonadati</taxon>
        <taxon>Pseudomonadota</taxon>
        <taxon>Alphaproteobacteria</taxon>
        <taxon>Hyphomicrobiales</taxon>
        <taxon>Nitrobacteraceae</taxon>
        <taxon>Variibacter</taxon>
    </lineage>
</organism>
<feature type="binding site" evidence="2">
    <location>
        <position position="118"/>
    </location>
    <ligand>
        <name>substrate</name>
    </ligand>
</feature>
<evidence type="ECO:0000256" key="1">
    <source>
        <dbReference type="PIRSR" id="PIRSR014972-1"/>
    </source>
</evidence>
<keyword evidence="4" id="KW-0378">Hydrolase</keyword>
<proteinExistence type="predicted"/>
<dbReference type="PANTHER" id="PTHR36934">
    <property type="entry name" value="BLR0278 PROTEIN"/>
    <property type="match status" value="1"/>
</dbReference>
<accession>A0A0S3PSN9</accession>
<dbReference type="PANTHER" id="PTHR36934:SF1">
    <property type="entry name" value="THIOESTERASE DOMAIN-CONTAINING PROTEIN"/>
    <property type="match status" value="1"/>
</dbReference>
<dbReference type="InterPro" id="IPR025540">
    <property type="entry name" value="FlK"/>
</dbReference>
<feature type="active site" evidence="1">
    <location>
        <position position="74"/>
    </location>
</feature>
<dbReference type="Proteomes" id="UP000236884">
    <property type="component" value="Chromosome"/>
</dbReference>
<dbReference type="InterPro" id="IPR054485">
    <property type="entry name" value="FlK-like_dom"/>
</dbReference>
<evidence type="ECO:0000313" key="4">
    <source>
        <dbReference type="EMBL" id="BAT58981.1"/>
    </source>
</evidence>
<protein>
    <submittedName>
        <fullName evidence="4">Fluoroacetyl-CoA thioesterase</fullName>
        <ecNumber evidence="4">3.1.2.29</ecNumber>
    </submittedName>
</protein>
<sequence length="137" mass="14831">MALSVGLTNSEEIVVTEALTVPAMAHAFGSFTSMPPVFATAFMVAFAEYACLQLADEHLPPEQRTVGTHVDLSHLAATPIGMRVTANVELVEVEGRKLRYRVECRDEKDVICEGFHERAVIDVAKFGGRLAAKSQAA</sequence>
<feature type="binding site" evidence="2">
    <location>
        <position position="67"/>
    </location>
    <ligand>
        <name>substrate</name>
    </ligand>
</feature>
<evidence type="ECO:0000259" key="3">
    <source>
        <dbReference type="Pfam" id="PF22636"/>
    </source>
</evidence>
<name>A0A0S3PSN9_9BRAD</name>
<dbReference type="GO" id="GO:0016787">
    <property type="term" value="F:hydrolase activity"/>
    <property type="evidence" value="ECO:0007669"/>
    <property type="project" value="UniProtKB-KW"/>
</dbReference>
<feature type="active site" evidence="1">
    <location>
        <position position="40"/>
    </location>
</feature>
<dbReference type="AlphaFoldDB" id="A0A0S3PSN9"/>
<dbReference type="EC" id="3.1.2.29" evidence="4"/>
<keyword evidence="5" id="KW-1185">Reference proteome</keyword>
<dbReference type="KEGG" id="vgo:GJW-30_1_01509"/>
<feature type="binding site" evidence="2">
    <location>
        <position position="67"/>
    </location>
    <ligand>
        <name>CoA</name>
        <dbReference type="ChEBI" id="CHEBI:57287"/>
    </ligand>
</feature>
<dbReference type="EMBL" id="AP014946">
    <property type="protein sequence ID" value="BAT58981.1"/>
    <property type="molecule type" value="Genomic_DNA"/>
</dbReference>
<dbReference type="OrthoDB" id="6902891at2"/>
<dbReference type="RefSeq" id="WP_096353733.1">
    <property type="nucleotide sequence ID" value="NZ_AP014946.1"/>
</dbReference>
<gene>
    <name evidence="4" type="primary">flK_2</name>
    <name evidence="4" type="ORF">GJW-30_1_01509</name>
</gene>
<reference evidence="4 5" key="1">
    <citation type="submission" date="2015-08" db="EMBL/GenBank/DDBJ databases">
        <title>Investigation of the bacterial diversity of lava forest soil.</title>
        <authorList>
            <person name="Lee J.S."/>
        </authorList>
    </citation>
    <scope>NUCLEOTIDE SEQUENCE [LARGE SCALE GENOMIC DNA]</scope>
    <source>
        <strain evidence="4 5">GJW-30</strain>
    </source>
</reference>
<feature type="active site" evidence="1">
    <location>
        <position position="48"/>
    </location>
</feature>
<dbReference type="InterPro" id="IPR029069">
    <property type="entry name" value="HotDog_dom_sf"/>
</dbReference>